<keyword evidence="3" id="KW-1185">Reference proteome</keyword>
<dbReference type="EMBL" id="MU794137">
    <property type="protein sequence ID" value="KAJ3779854.1"/>
    <property type="molecule type" value="Genomic_DNA"/>
</dbReference>
<evidence type="ECO:0000256" key="1">
    <source>
        <dbReference type="SAM" id="MobiDB-lite"/>
    </source>
</evidence>
<gene>
    <name evidence="2" type="ORF">GGU10DRAFT_337671</name>
</gene>
<feature type="compositionally biased region" description="Polar residues" evidence="1">
    <location>
        <begin position="420"/>
        <end position="429"/>
    </location>
</feature>
<feature type="region of interest" description="Disordered" evidence="1">
    <location>
        <begin position="402"/>
        <end position="429"/>
    </location>
</feature>
<proteinExistence type="predicted"/>
<protein>
    <submittedName>
        <fullName evidence="2">Uncharacterized protein</fullName>
    </submittedName>
</protein>
<accession>A0AA38NIX8</accession>
<sequence>MGTSKTGCQLLIPNPSLDALEELWGYVATNLEDRDITDEALKKKEFLRCFAKWSSLKDILSEISDTLTTKDWIKLNGTGSNPDDFACRPFFDAIRDKILGNDWARMYDMKREKYVMLADATGFSKLVTLMETHNRRLRGTMYHRSNEVLQTLIMQKLPEKFRADLRDCKVSEQLPCAEWKVACKDVEERRPPTSSTPAYVPKREARNDRIMTPSSAANYPVATRPFSTLSTSNSHRFPKLQLDQKKLLNKLEACYRCYNLFAGHLSGNCPNNGPLNLSVPYRPLNEDDVALANKIHVAAPNNSIPYELILKKNVVPASAARPVAVIQDRVALTDLPDFDVVQSAPDPYVQPHDVAAFYGSSDIVHVSTGAGVFGSSLDRGFDYSESASAPISKPVATLVPSRRNVDDYRDANSVGERSPYSPTQGRNTCRRQFSPVDLRRDSAEFDNHCFRSGSRSPASSGNDDILRLSAPLLMGTARGGPRACPVSRRTKGVLARPLR</sequence>
<dbReference type="Proteomes" id="UP001163798">
    <property type="component" value="Unassembled WGS sequence"/>
</dbReference>
<organism evidence="2 3">
    <name type="scientific">Lentinula aff. detonsa</name>
    <dbReference type="NCBI Taxonomy" id="2804958"/>
    <lineage>
        <taxon>Eukaryota</taxon>
        <taxon>Fungi</taxon>
        <taxon>Dikarya</taxon>
        <taxon>Basidiomycota</taxon>
        <taxon>Agaricomycotina</taxon>
        <taxon>Agaricomycetes</taxon>
        <taxon>Agaricomycetidae</taxon>
        <taxon>Agaricales</taxon>
        <taxon>Marasmiineae</taxon>
        <taxon>Omphalotaceae</taxon>
        <taxon>Lentinula</taxon>
    </lineage>
</organism>
<evidence type="ECO:0000313" key="2">
    <source>
        <dbReference type="EMBL" id="KAJ3779854.1"/>
    </source>
</evidence>
<name>A0AA38NIX8_9AGAR</name>
<dbReference type="AlphaFoldDB" id="A0AA38NIX8"/>
<feature type="region of interest" description="Disordered" evidence="1">
    <location>
        <begin position="477"/>
        <end position="499"/>
    </location>
</feature>
<evidence type="ECO:0000313" key="3">
    <source>
        <dbReference type="Proteomes" id="UP001163798"/>
    </source>
</evidence>
<comment type="caution">
    <text evidence="2">The sequence shown here is derived from an EMBL/GenBank/DDBJ whole genome shotgun (WGS) entry which is preliminary data.</text>
</comment>
<reference evidence="2" key="1">
    <citation type="submission" date="2022-08" db="EMBL/GenBank/DDBJ databases">
        <authorList>
            <consortium name="DOE Joint Genome Institute"/>
            <person name="Min B."/>
            <person name="Riley R."/>
            <person name="Sierra-Patev S."/>
            <person name="Naranjo-Ortiz M."/>
            <person name="Looney B."/>
            <person name="Konkel Z."/>
            <person name="Slot J.C."/>
            <person name="Sakamoto Y."/>
            <person name="Steenwyk J.L."/>
            <person name="Rokas A."/>
            <person name="Carro J."/>
            <person name="Camarero S."/>
            <person name="Ferreira P."/>
            <person name="Molpeceres G."/>
            <person name="Ruiz-Duenas F.J."/>
            <person name="Serrano A."/>
            <person name="Henrissat B."/>
            <person name="Drula E."/>
            <person name="Hughes K.W."/>
            <person name="Mata J.L."/>
            <person name="Ishikawa N.K."/>
            <person name="Vargas-Isla R."/>
            <person name="Ushijima S."/>
            <person name="Smith C.A."/>
            <person name="Ahrendt S."/>
            <person name="Andreopoulos W."/>
            <person name="He G."/>
            <person name="Labutti K."/>
            <person name="Lipzen A."/>
            <person name="Ng V."/>
            <person name="Sandor L."/>
            <person name="Barry K."/>
            <person name="Martinez A.T."/>
            <person name="Xiao Y."/>
            <person name="Gibbons J.G."/>
            <person name="Terashima K."/>
            <person name="Hibbett D.S."/>
            <person name="Grigoriev I.V."/>
        </authorList>
    </citation>
    <scope>NUCLEOTIDE SEQUENCE</scope>
    <source>
        <strain evidence="2">TFB10291</strain>
    </source>
</reference>